<proteinExistence type="predicted"/>
<sequence>MSLQPKNTRQQVCDECNAMKNSQEYINAENAKKKKVLEDHWWRIITSWTNVSDVNNPMAGQTSLKLPLVNTIDQSTINSWSTQLTAAGYTVTIEDNLFVVSL</sequence>
<evidence type="ECO:0000313" key="2">
    <source>
        <dbReference type="Proteomes" id="UP001162001"/>
    </source>
</evidence>
<organism evidence="1 2">
    <name type="scientific">Fadolivirus FV1/VV64</name>
    <dbReference type="NCBI Taxonomy" id="3070911"/>
    <lineage>
        <taxon>Viruses</taxon>
        <taxon>Varidnaviria</taxon>
        <taxon>Bamfordvirae</taxon>
        <taxon>Nucleocytoviricota</taxon>
        <taxon>Megaviricetes</taxon>
        <taxon>Imitervirales</taxon>
        <taxon>Mimiviridae</taxon>
        <taxon>Klosneuvirinae</taxon>
        <taxon>Fadolivirus</taxon>
        <taxon>Fadolivirus algeromassiliense</taxon>
    </lineage>
</organism>
<dbReference type="Proteomes" id="UP001162001">
    <property type="component" value="Segment"/>
</dbReference>
<dbReference type="EMBL" id="MT418680">
    <property type="protein sequence ID" value="QKF93909.1"/>
    <property type="molecule type" value="Genomic_DNA"/>
</dbReference>
<name>A0A7D3UV50_9VIRU</name>
<gene>
    <name evidence="1" type="ORF">Fadolivirus_1_451</name>
</gene>
<evidence type="ECO:0000313" key="1">
    <source>
        <dbReference type="EMBL" id="QKF93909.1"/>
    </source>
</evidence>
<protein>
    <submittedName>
        <fullName evidence="1">Uncharacterized protein</fullName>
    </submittedName>
</protein>
<keyword evidence="2" id="KW-1185">Reference proteome</keyword>
<accession>A0A7D3UV50</accession>
<reference evidence="1 2" key="1">
    <citation type="submission" date="2020-04" db="EMBL/GenBank/DDBJ databases">
        <title>Advantages and limits of metagenomic assembly and binning of a giant virus.</title>
        <authorList>
            <person name="Schulz F."/>
            <person name="Andreani J."/>
            <person name="Francis R."/>
            <person name="Boudjemaa H."/>
            <person name="Bou Khalil J.Y."/>
            <person name="Lee J."/>
            <person name="La Scola B."/>
            <person name="Woyke T."/>
        </authorList>
    </citation>
    <scope>NUCLEOTIDE SEQUENCE [LARGE SCALE GENOMIC DNA]</scope>
    <source>
        <strain evidence="1 2">FV1/VV64</strain>
    </source>
</reference>